<protein>
    <submittedName>
        <fullName evidence="1">Uncharacterized protein</fullName>
    </submittedName>
</protein>
<evidence type="ECO:0000313" key="1">
    <source>
        <dbReference type="EMBL" id="MCQ4924996.1"/>
    </source>
</evidence>
<gene>
    <name evidence="1" type="ORF">NE686_17985</name>
</gene>
<dbReference type="RefSeq" id="WP_256312588.1">
    <property type="nucleotide sequence ID" value="NZ_JANGAC010000017.1"/>
</dbReference>
<evidence type="ECO:0000313" key="2">
    <source>
        <dbReference type="Proteomes" id="UP001524478"/>
    </source>
</evidence>
<organism evidence="1 2">
    <name type="scientific">Tissierella carlieri</name>
    <dbReference type="NCBI Taxonomy" id="689904"/>
    <lineage>
        <taxon>Bacteria</taxon>
        <taxon>Bacillati</taxon>
        <taxon>Bacillota</taxon>
        <taxon>Tissierellia</taxon>
        <taxon>Tissierellales</taxon>
        <taxon>Tissierellaceae</taxon>
        <taxon>Tissierella</taxon>
    </lineage>
</organism>
<accession>A0ABT1SEU1</accession>
<proteinExistence type="predicted"/>
<keyword evidence="2" id="KW-1185">Reference proteome</keyword>
<comment type="caution">
    <text evidence="1">The sequence shown here is derived from an EMBL/GenBank/DDBJ whole genome shotgun (WGS) entry which is preliminary data.</text>
</comment>
<dbReference type="EMBL" id="JANGAC010000017">
    <property type="protein sequence ID" value="MCQ4924996.1"/>
    <property type="molecule type" value="Genomic_DNA"/>
</dbReference>
<dbReference type="Proteomes" id="UP001524478">
    <property type="component" value="Unassembled WGS sequence"/>
</dbReference>
<name>A0ABT1SEU1_9FIRM</name>
<reference evidence="1 2" key="1">
    <citation type="submission" date="2022-06" db="EMBL/GenBank/DDBJ databases">
        <title>Isolation of gut microbiota from human fecal samples.</title>
        <authorList>
            <person name="Pamer E.G."/>
            <person name="Barat B."/>
            <person name="Waligurski E."/>
            <person name="Medina S."/>
            <person name="Paddock L."/>
            <person name="Mostad J."/>
        </authorList>
    </citation>
    <scope>NUCLEOTIDE SEQUENCE [LARGE SCALE GENOMIC DNA]</scope>
    <source>
        <strain evidence="1 2">DFI.7.95</strain>
    </source>
</reference>
<sequence length="130" mass="15003">MNKYFINRKEAFEISYIINKGFTLSHKADSLGKKKFLKPSEYEKDEFIGLCQRAKVQLLKLIDQIQEKYPTVEIADDVIEDISYLNIDKLHDCKKLGDYYFSIGNKIQSCSSINILMSPFLGGAYCLTEK</sequence>